<sequence>MPDAWREKDERQYQHIKQSLLDEGKSEEQAEEIAARTVNKQRREEGITPNKTSQGTGNPHSRLEDRTNQELYNRAKELDIENRSEMSKDELIAAIREANS</sequence>
<proteinExistence type="predicted"/>
<dbReference type="InterPro" id="IPR011112">
    <property type="entry name" value="Rho-like_N"/>
</dbReference>
<dbReference type="Gene3D" id="1.10.720.10">
    <property type="match status" value="1"/>
</dbReference>
<name>A0A432XPH7_9GAMM</name>
<dbReference type="EMBL" id="PIPT01000001">
    <property type="protein sequence ID" value="RUO50638.1"/>
    <property type="molecule type" value="Genomic_DNA"/>
</dbReference>
<comment type="caution">
    <text evidence="3">The sequence shown here is derived from an EMBL/GenBank/DDBJ whole genome shotgun (WGS) entry which is preliminary data.</text>
</comment>
<evidence type="ECO:0000313" key="3">
    <source>
        <dbReference type="EMBL" id="RUO50638.1"/>
    </source>
</evidence>
<dbReference type="SUPFAM" id="SSF68912">
    <property type="entry name" value="Rho N-terminal domain-like"/>
    <property type="match status" value="1"/>
</dbReference>
<dbReference type="InterPro" id="IPR036269">
    <property type="entry name" value="Rho_N_sf"/>
</dbReference>
<protein>
    <submittedName>
        <fullName evidence="3">Addiction module toxin RelE</fullName>
    </submittedName>
</protein>
<dbReference type="Proteomes" id="UP000286678">
    <property type="component" value="Unassembled WGS sequence"/>
</dbReference>
<evidence type="ECO:0000313" key="4">
    <source>
        <dbReference type="Proteomes" id="UP000286678"/>
    </source>
</evidence>
<feature type="domain" description="Rho termination factor-like N-terminal" evidence="2">
    <location>
        <begin position="63"/>
        <end position="99"/>
    </location>
</feature>
<evidence type="ECO:0000256" key="1">
    <source>
        <dbReference type="SAM" id="MobiDB-lite"/>
    </source>
</evidence>
<dbReference type="OrthoDB" id="215254at2"/>
<organism evidence="3 4">
    <name type="scientific">Pseudidiomarina aquimaris</name>
    <dbReference type="NCBI Taxonomy" id="641841"/>
    <lineage>
        <taxon>Bacteria</taxon>
        <taxon>Pseudomonadati</taxon>
        <taxon>Pseudomonadota</taxon>
        <taxon>Gammaproteobacteria</taxon>
        <taxon>Alteromonadales</taxon>
        <taxon>Idiomarinaceae</taxon>
        <taxon>Pseudidiomarina</taxon>
    </lineage>
</organism>
<dbReference type="Pfam" id="PF07498">
    <property type="entry name" value="Rho_N"/>
    <property type="match status" value="1"/>
</dbReference>
<keyword evidence="4" id="KW-1185">Reference proteome</keyword>
<feature type="compositionally biased region" description="Polar residues" evidence="1">
    <location>
        <begin position="49"/>
        <end position="59"/>
    </location>
</feature>
<reference evidence="4" key="1">
    <citation type="journal article" date="2018" name="Front. Microbiol.">
        <title>Genome-Based Analysis Reveals the Taxonomy and Diversity of the Family Idiomarinaceae.</title>
        <authorList>
            <person name="Liu Y."/>
            <person name="Lai Q."/>
            <person name="Shao Z."/>
        </authorList>
    </citation>
    <scope>NUCLEOTIDE SEQUENCE [LARGE SCALE GENOMIC DNA]</scope>
    <source>
        <strain evidence="4">SW15</strain>
    </source>
</reference>
<dbReference type="GO" id="GO:0006353">
    <property type="term" value="P:DNA-templated transcription termination"/>
    <property type="evidence" value="ECO:0007669"/>
    <property type="project" value="InterPro"/>
</dbReference>
<gene>
    <name evidence="3" type="ORF">CWE21_00595</name>
</gene>
<accession>A0A432XPH7</accession>
<dbReference type="AlphaFoldDB" id="A0A432XPH7"/>
<feature type="region of interest" description="Disordered" evidence="1">
    <location>
        <begin position="18"/>
        <end position="69"/>
    </location>
</feature>
<evidence type="ECO:0000259" key="2">
    <source>
        <dbReference type="Pfam" id="PF07498"/>
    </source>
</evidence>